<dbReference type="Gramene" id="AUR62001011-RA">
    <property type="protein sequence ID" value="AUR62001011-RA:cds"/>
    <property type="gene ID" value="AUR62001011"/>
</dbReference>
<dbReference type="EnsemblPlants" id="AUR62001011-RA">
    <property type="protein sequence ID" value="AUR62001011-RA:cds"/>
    <property type="gene ID" value="AUR62001011"/>
</dbReference>
<protein>
    <submittedName>
        <fullName evidence="1">Uncharacterized protein</fullName>
    </submittedName>
</protein>
<sequence>MDPNSPPSACSSNVQHLLHLQQAIAQTLVSASTPDHLIQPFQHPFFNPPSTITTTMKGPCPSALIKGEPWILRKAYLRPELINPPFDDMCMLKEGDEEVSPPYLPSIEDLQGFSPQVVAYVEEWMNTLPPSSQELLPRERDFLYLADLVPILPQSREIYMLTLTPTKLHFEIQAPALAILNVPIRVKQLEIRGIAGKDLNTSVHFSEISIRPKDRDSYVWEMGKFLALDELTPWAANKELHGYPPLLLI</sequence>
<reference evidence="1" key="2">
    <citation type="submission" date="2021-03" db="UniProtKB">
        <authorList>
            <consortium name="EnsemblPlants"/>
        </authorList>
    </citation>
    <scope>IDENTIFICATION</scope>
</reference>
<accession>A0A803KPQ5</accession>
<reference evidence="1" key="1">
    <citation type="journal article" date="2017" name="Nature">
        <title>The genome of Chenopodium quinoa.</title>
        <authorList>
            <person name="Jarvis D.E."/>
            <person name="Ho Y.S."/>
            <person name="Lightfoot D.J."/>
            <person name="Schmoeckel S.M."/>
            <person name="Li B."/>
            <person name="Borm T.J.A."/>
            <person name="Ohyanagi H."/>
            <person name="Mineta K."/>
            <person name="Michell C.T."/>
            <person name="Saber N."/>
            <person name="Kharbatia N.M."/>
            <person name="Rupper R.R."/>
            <person name="Sharp A.R."/>
            <person name="Dally N."/>
            <person name="Boughton B.A."/>
            <person name="Woo Y.H."/>
            <person name="Gao G."/>
            <person name="Schijlen E.G.W.M."/>
            <person name="Guo X."/>
            <person name="Momin A.A."/>
            <person name="Negrao S."/>
            <person name="Al-Babili S."/>
            <person name="Gehring C."/>
            <person name="Roessner U."/>
            <person name="Jung C."/>
            <person name="Murphy K."/>
            <person name="Arold S.T."/>
            <person name="Gojobori T."/>
            <person name="van der Linden C.G."/>
            <person name="van Loo E.N."/>
            <person name="Jellen E.N."/>
            <person name="Maughan P.J."/>
            <person name="Tester M."/>
        </authorList>
    </citation>
    <scope>NUCLEOTIDE SEQUENCE [LARGE SCALE GENOMIC DNA]</scope>
    <source>
        <strain evidence="1">cv. PI 614886</strain>
    </source>
</reference>
<dbReference type="AlphaFoldDB" id="A0A803KPQ5"/>
<evidence type="ECO:0000313" key="2">
    <source>
        <dbReference type="Proteomes" id="UP000596660"/>
    </source>
</evidence>
<dbReference type="Proteomes" id="UP000596660">
    <property type="component" value="Unplaced"/>
</dbReference>
<name>A0A803KPQ5_CHEQI</name>
<organism evidence="1 2">
    <name type="scientific">Chenopodium quinoa</name>
    <name type="common">Quinoa</name>
    <dbReference type="NCBI Taxonomy" id="63459"/>
    <lineage>
        <taxon>Eukaryota</taxon>
        <taxon>Viridiplantae</taxon>
        <taxon>Streptophyta</taxon>
        <taxon>Embryophyta</taxon>
        <taxon>Tracheophyta</taxon>
        <taxon>Spermatophyta</taxon>
        <taxon>Magnoliopsida</taxon>
        <taxon>eudicotyledons</taxon>
        <taxon>Gunneridae</taxon>
        <taxon>Pentapetalae</taxon>
        <taxon>Caryophyllales</taxon>
        <taxon>Chenopodiaceae</taxon>
        <taxon>Chenopodioideae</taxon>
        <taxon>Atripliceae</taxon>
        <taxon>Chenopodium</taxon>
    </lineage>
</organism>
<proteinExistence type="predicted"/>
<keyword evidence="2" id="KW-1185">Reference proteome</keyword>
<evidence type="ECO:0000313" key="1">
    <source>
        <dbReference type="EnsemblPlants" id="AUR62001011-RA:cds"/>
    </source>
</evidence>